<dbReference type="GO" id="GO:0008237">
    <property type="term" value="F:metallopeptidase activity"/>
    <property type="evidence" value="ECO:0007669"/>
    <property type="project" value="UniProtKB-KW"/>
</dbReference>
<name>A0A6B3R896_9FLAO</name>
<evidence type="ECO:0000256" key="1">
    <source>
        <dbReference type="ARBA" id="ARBA00001947"/>
    </source>
</evidence>
<evidence type="ECO:0000313" key="7">
    <source>
        <dbReference type="Proteomes" id="UP000478505"/>
    </source>
</evidence>
<dbReference type="EMBL" id="JAAIKD010000003">
    <property type="protein sequence ID" value="NEV93734.1"/>
    <property type="molecule type" value="Genomic_DNA"/>
</dbReference>
<proteinExistence type="predicted"/>
<keyword evidence="2" id="KW-0645">Protease</keyword>
<comment type="cofactor">
    <cofactor evidence="1">
        <name>Zn(2+)</name>
        <dbReference type="ChEBI" id="CHEBI:29105"/>
    </cofactor>
</comment>
<dbReference type="InterPro" id="IPR012548">
    <property type="entry name" value="MATCAP"/>
</dbReference>
<keyword evidence="5" id="KW-0175">Coiled coil</keyword>
<keyword evidence="3" id="KW-0378">Hydrolase</keyword>
<feature type="coiled-coil region" evidence="5">
    <location>
        <begin position="115"/>
        <end position="142"/>
    </location>
</feature>
<dbReference type="PANTHER" id="PTHR31817:SF0">
    <property type="entry name" value="CHROMOSOME UNDETERMINED SCAFFOLD_67, WHOLE GENOME SHOTGUN SEQUENCE"/>
    <property type="match status" value="1"/>
</dbReference>
<dbReference type="GO" id="GO:0006508">
    <property type="term" value="P:proteolysis"/>
    <property type="evidence" value="ECO:0007669"/>
    <property type="project" value="UniProtKB-KW"/>
</dbReference>
<dbReference type="PANTHER" id="PTHR31817">
    <property type="match status" value="1"/>
</dbReference>
<dbReference type="Proteomes" id="UP000478505">
    <property type="component" value="Unassembled WGS sequence"/>
</dbReference>
<dbReference type="SMART" id="SM01154">
    <property type="entry name" value="DUF1704"/>
    <property type="match status" value="1"/>
</dbReference>
<sequence length="615" mass="70916">MLKISELSKKSIELILKTLDEEGKISASLPGGGLLHIEENLPYLMVYREREADAGTEKLVLSEASYLLIGRKNFEDYQTLIHALVKRLSTDFKSYMIFEIYAGEPSTCFSIKAPATKIRSTVQVLEEELNELNKKFKALDLKIKVQDTPNRQKEGDPELMSVEDAKRLGAVVLGLEVPPVYRSEDGDVYPVFLRQFKDYLLDSIHKIIFDYVRIHTSCRMESYLSMGREHLKDKVFEIDKALAKIERSYQFLWLVSPANIHSIKTSFFESHYEKVLDYHYRILPIDPDILKRELYNLRIEDIDDPAMSHIFREKREELDHQITMLNERGTSNFFYNSIRLYKGISRKLNNEAKSILTEVDEEEENENEDFIDAKGFASLARREFDYFSKQHKDFKSKIHIRKDVNIMMVNKGELYIPADYRMNKIEARALIQHEVGTHILTYYNGMRQPLDLLSSGLADYDPLQEGLAVMSEYLVGGLTANRLRTLAGRVIAGSARLEGGRFQEIFNLLKLEYGFSAERSFNITSRIMQGGGFLKDIIYLKGLVQLREHLQNGGEYEPLLGGKFALKHTKIINELTERKILEPAALRPSYLMTEDVTEKLNSIRDGLPISKMITK</sequence>
<keyword evidence="4" id="KW-0482">Metalloprotease</keyword>
<organism evidence="6 7">
    <name type="scientific">Psychroflexus aurantiacus</name>
    <dbReference type="NCBI Taxonomy" id="2709310"/>
    <lineage>
        <taxon>Bacteria</taxon>
        <taxon>Pseudomonadati</taxon>
        <taxon>Bacteroidota</taxon>
        <taxon>Flavobacteriia</taxon>
        <taxon>Flavobacteriales</taxon>
        <taxon>Flavobacteriaceae</taxon>
        <taxon>Psychroflexus</taxon>
    </lineage>
</organism>
<evidence type="ECO:0000256" key="3">
    <source>
        <dbReference type="ARBA" id="ARBA00022801"/>
    </source>
</evidence>
<reference evidence="6 7" key="1">
    <citation type="submission" date="2020-02" db="EMBL/GenBank/DDBJ databases">
        <title>Flavobacteriaceae Psychroflexus bacterium YR1-1, complete genome.</title>
        <authorList>
            <person name="Li Y."/>
            <person name="Wu S."/>
        </authorList>
    </citation>
    <scope>NUCLEOTIDE SEQUENCE [LARGE SCALE GENOMIC DNA]</scope>
    <source>
        <strain evidence="6 7">YR1-1</strain>
    </source>
</reference>
<evidence type="ECO:0000313" key="6">
    <source>
        <dbReference type="EMBL" id="NEV93734.1"/>
    </source>
</evidence>
<comment type="caution">
    <text evidence="6">The sequence shown here is derived from an EMBL/GenBank/DDBJ whole genome shotgun (WGS) entry which is preliminary data.</text>
</comment>
<gene>
    <name evidence="6" type="ORF">G3567_06165</name>
</gene>
<accession>A0A6B3R896</accession>
<evidence type="ECO:0000256" key="2">
    <source>
        <dbReference type="ARBA" id="ARBA00022670"/>
    </source>
</evidence>
<dbReference type="GO" id="GO:0080164">
    <property type="term" value="P:regulation of nitric oxide metabolic process"/>
    <property type="evidence" value="ECO:0007669"/>
    <property type="project" value="TreeGrafter"/>
</dbReference>
<dbReference type="AlphaFoldDB" id="A0A6B3R896"/>
<protein>
    <submittedName>
        <fullName evidence="6">DUF1704 domain-containing protein</fullName>
    </submittedName>
</protein>
<evidence type="ECO:0000256" key="5">
    <source>
        <dbReference type="SAM" id="Coils"/>
    </source>
</evidence>
<dbReference type="RefSeq" id="WP_164004459.1">
    <property type="nucleotide sequence ID" value="NZ_JAAIKD010000003.1"/>
</dbReference>
<dbReference type="Pfam" id="PF08014">
    <property type="entry name" value="MATCAP"/>
    <property type="match status" value="1"/>
</dbReference>
<evidence type="ECO:0000256" key="4">
    <source>
        <dbReference type="ARBA" id="ARBA00023049"/>
    </source>
</evidence>
<keyword evidence="7" id="KW-1185">Reference proteome</keyword>